<dbReference type="AlphaFoldDB" id="X0U8Y3"/>
<protein>
    <submittedName>
        <fullName evidence="1">Uncharacterized protein</fullName>
    </submittedName>
</protein>
<evidence type="ECO:0000313" key="1">
    <source>
        <dbReference type="EMBL" id="GAG02279.1"/>
    </source>
</evidence>
<dbReference type="EMBL" id="BARS01021324">
    <property type="protein sequence ID" value="GAG02279.1"/>
    <property type="molecule type" value="Genomic_DNA"/>
</dbReference>
<accession>X0U8Y3</accession>
<sequence>MNTKQAFEKIRLSVAGSGTGWAREYRWASRAEMTAARRVAQEAEFAQRKLDLAKRMSDKRQQRSAINAGEIYTACKRGIS</sequence>
<proteinExistence type="predicted"/>
<gene>
    <name evidence="1" type="ORF">S01H1_34262</name>
</gene>
<reference evidence="1" key="1">
    <citation type="journal article" date="2014" name="Front. Microbiol.">
        <title>High frequency of phylogenetically diverse reductive dehalogenase-homologous genes in deep subseafloor sedimentary metagenomes.</title>
        <authorList>
            <person name="Kawai M."/>
            <person name="Futagami T."/>
            <person name="Toyoda A."/>
            <person name="Takaki Y."/>
            <person name="Nishi S."/>
            <person name="Hori S."/>
            <person name="Arai W."/>
            <person name="Tsubouchi T."/>
            <person name="Morono Y."/>
            <person name="Uchiyama I."/>
            <person name="Ito T."/>
            <person name="Fujiyama A."/>
            <person name="Inagaki F."/>
            <person name="Takami H."/>
        </authorList>
    </citation>
    <scope>NUCLEOTIDE SEQUENCE</scope>
    <source>
        <strain evidence="1">Expedition CK06-06</strain>
    </source>
</reference>
<name>X0U8Y3_9ZZZZ</name>
<organism evidence="1">
    <name type="scientific">marine sediment metagenome</name>
    <dbReference type="NCBI Taxonomy" id="412755"/>
    <lineage>
        <taxon>unclassified sequences</taxon>
        <taxon>metagenomes</taxon>
        <taxon>ecological metagenomes</taxon>
    </lineage>
</organism>
<comment type="caution">
    <text evidence="1">The sequence shown here is derived from an EMBL/GenBank/DDBJ whole genome shotgun (WGS) entry which is preliminary data.</text>
</comment>